<dbReference type="InterPro" id="IPR007278">
    <property type="entry name" value="DUF397"/>
</dbReference>
<gene>
    <name evidence="2" type="ORF">F4559_001160</name>
</gene>
<evidence type="ECO:0000313" key="2">
    <source>
        <dbReference type="EMBL" id="MBB4963801.1"/>
    </source>
</evidence>
<evidence type="ECO:0000259" key="1">
    <source>
        <dbReference type="Pfam" id="PF04149"/>
    </source>
</evidence>
<accession>A0A7W7SZG5</accession>
<sequence length="56" mass="5980">MPKLRWKKSSKSGSNTGCVEISNRFDAVRDSKNPGGPALEFPAGAVKSFVAALRQS</sequence>
<dbReference type="Proteomes" id="UP000542674">
    <property type="component" value="Unassembled WGS sequence"/>
</dbReference>
<evidence type="ECO:0000313" key="3">
    <source>
        <dbReference type="Proteomes" id="UP000542674"/>
    </source>
</evidence>
<protein>
    <recommendedName>
        <fullName evidence="1">DUF397 domain-containing protein</fullName>
    </recommendedName>
</protein>
<dbReference type="Pfam" id="PF04149">
    <property type="entry name" value="DUF397"/>
    <property type="match status" value="1"/>
</dbReference>
<keyword evidence="3" id="KW-1185">Reference proteome</keyword>
<dbReference type="RefSeq" id="WP_184666547.1">
    <property type="nucleotide sequence ID" value="NZ_BAABAI010000034.1"/>
</dbReference>
<dbReference type="AlphaFoldDB" id="A0A7W7SZG5"/>
<name>A0A7W7SZG5_9PSEU</name>
<feature type="domain" description="DUF397" evidence="1">
    <location>
        <begin position="4"/>
        <end position="54"/>
    </location>
</feature>
<reference evidence="2 3" key="1">
    <citation type="submission" date="2020-08" db="EMBL/GenBank/DDBJ databases">
        <title>Sequencing the genomes of 1000 actinobacteria strains.</title>
        <authorList>
            <person name="Klenk H.-P."/>
        </authorList>
    </citation>
    <scope>NUCLEOTIDE SEQUENCE [LARGE SCALE GENOMIC DNA]</scope>
    <source>
        <strain evidence="2 3">DSM 45084</strain>
    </source>
</reference>
<organism evidence="2 3">
    <name type="scientific">Saccharothrix violaceirubra</name>
    <dbReference type="NCBI Taxonomy" id="413306"/>
    <lineage>
        <taxon>Bacteria</taxon>
        <taxon>Bacillati</taxon>
        <taxon>Actinomycetota</taxon>
        <taxon>Actinomycetes</taxon>
        <taxon>Pseudonocardiales</taxon>
        <taxon>Pseudonocardiaceae</taxon>
        <taxon>Saccharothrix</taxon>
    </lineage>
</organism>
<proteinExistence type="predicted"/>
<dbReference type="EMBL" id="JACHJS010000001">
    <property type="protein sequence ID" value="MBB4963801.1"/>
    <property type="molecule type" value="Genomic_DNA"/>
</dbReference>
<comment type="caution">
    <text evidence="2">The sequence shown here is derived from an EMBL/GenBank/DDBJ whole genome shotgun (WGS) entry which is preliminary data.</text>
</comment>